<dbReference type="PROSITE" id="PS50893">
    <property type="entry name" value="ABC_TRANSPORTER_2"/>
    <property type="match status" value="1"/>
</dbReference>
<dbReference type="InterPro" id="IPR003593">
    <property type="entry name" value="AAA+_ATPase"/>
</dbReference>
<dbReference type="InterPro" id="IPR052156">
    <property type="entry name" value="BCAA_Transport_ATP-bd_LivF"/>
</dbReference>
<comment type="caution">
    <text evidence="7">The sequence shown here is derived from an EMBL/GenBank/DDBJ whole genome shotgun (WGS) entry which is preliminary data.</text>
</comment>
<dbReference type="PANTHER" id="PTHR43820">
    <property type="entry name" value="HIGH-AFFINITY BRANCHED-CHAIN AMINO ACID TRANSPORT ATP-BINDING PROTEIN LIVF"/>
    <property type="match status" value="1"/>
</dbReference>
<reference evidence="7 8" key="1">
    <citation type="submission" date="2018-10" db="EMBL/GenBank/DDBJ databases">
        <title>Transmission dynamics of multidrug resistant bacteria on intensive care unit surfaces.</title>
        <authorList>
            <person name="D'Souza A.W."/>
            <person name="Potter R.F."/>
            <person name="Wallace M."/>
            <person name="Shupe A."/>
            <person name="Patel S."/>
            <person name="Sun S."/>
            <person name="Gul D."/>
            <person name="Kwon J.H."/>
            <person name="Andleeb S."/>
            <person name="Burnham C.-A.D."/>
            <person name="Dantas G."/>
        </authorList>
    </citation>
    <scope>NUCLEOTIDE SEQUENCE [LARGE SCALE GENOMIC DNA]</scope>
    <source>
        <strain evidence="7 8">AS_373</strain>
    </source>
</reference>
<evidence type="ECO:0000313" key="7">
    <source>
        <dbReference type="EMBL" id="RSE29425.1"/>
    </source>
</evidence>
<dbReference type="OrthoDB" id="9776369at2"/>
<accession>A0A3R9GXB4</accession>
<dbReference type="RefSeq" id="WP_125292462.1">
    <property type="nucleotide sequence ID" value="NZ_JAPTZM010000006.1"/>
</dbReference>
<dbReference type="Gene3D" id="3.40.50.300">
    <property type="entry name" value="P-loop containing nucleotide triphosphate hydrolases"/>
    <property type="match status" value="1"/>
</dbReference>
<dbReference type="Pfam" id="PF00005">
    <property type="entry name" value="ABC_tran"/>
    <property type="match status" value="1"/>
</dbReference>
<evidence type="ECO:0000313" key="8">
    <source>
        <dbReference type="Proteomes" id="UP000275331"/>
    </source>
</evidence>
<comment type="similarity">
    <text evidence="1">Belongs to the ABC transporter superfamily.</text>
</comment>
<evidence type="ECO:0000256" key="3">
    <source>
        <dbReference type="ARBA" id="ARBA00022741"/>
    </source>
</evidence>
<gene>
    <name evidence="7" type="ORF">EGT71_02635</name>
</gene>
<name>A0A3R9GXB4_9ENTR</name>
<proteinExistence type="inferred from homology"/>
<evidence type="ECO:0000256" key="4">
    <source>
        <dbReference type="ARBA" id="ARBA00022840"/>
    </source>
</evidence>
<organism evidence="7 8">
    <name type="scientific">Atlantibacter subterraneus</name>
    <dbReference type="NCBI Taxonomy" id="255519"/>
    <lineage>
        <taxon>Bacteria</taxon>
        <taxon>Pseudomonadati</taxon>
        <taxon>Pseudomonadota</taxon>
        <taxon>Gammaproteobacteria</taxon>
        <taxon>Enterobacterales</taxon>
        <taxon>Enterobacteriaceae</taxon>
        <taxon>Atlantibacter</taxon>
    </lineage>
</organism>
<feature type="domain" description="ABC transporter" evidence="6">
    <location>
        <begin position="2"/>
        <end position="234"/>
    </location>
</feature>
<dbReference type="EMBL" id="RHXB01000001">
    <property type="protein sequence ID" value="RSE29425.1"/>
    <property type="molecule type" value="Genomic_DNA"/>
</dbReference>
<dbReference type="InterPro" id="IPR027417">
    <property type="entry name" value="P-loop_NTPase"/>
</dbReference>
<evidence type="ECO:0000259" key="6">
    <source>
        <dbReference type="PROSITE" id="PS50893"/>
    </source>
</evidence>
<keyword evidence="5" id="KW-0029">Amino-acid transport</keyword>
<dbReference type="Proteomes" id="UP000275331">
    <property type="component" value="Unassembled WGS sequence"/>
</dbReference>
<sequence>MLSLHSVNQFYGERHVLWNVDLEMLPGECICITGAQGMGKTTLLNCITGHLPVQSGTIVWRHGGLAPQQLNDASADMRAALGIGYVPHDRRIFSGLTVEENLQIALRAAGETHGAIPESTFTLFPELYPLRHTRGAALSDENQQRLALANALVIQPRLLILDEPTRGNSAGFIHKLGDVLLRLNREFGLSILMVEQRMSFIRRVAERFCLLHKGRSVAQGSVAQLDNPRLLPLIHC</sequence>
<dbReference type="SUPFAM" id="SSF52540">
    <property type="entry name" value="P-loop containing nucleoside triphosphate hydrolases"/>
    <property type="match status" value="1"/>
</dbReference>
<dbReference type="SMART" id="SM00382">
    <property type="entry name" value="AAA"/>
    <property type="match status" value="1"/>
</dbReference>
<dbReference type="GO" id="GO:0005524">
    <property type="term" value="F:ATP binding"/>
    <property type="evidence" value="ECO:0007669"/>
    <property type="project" value="UniProtKB-KW"/>
</dbReference>
<dbReference type="GO" id="GO:0015807">
    <property type="term" value="P:L-amino acid transport"/>
    <property type="evidence" value="ECO:0007669"/>
    <property type="project" value="TreeGrafter"/>
</dbReference>
<evidence type="ECO:0000256" key="1">
    <source>
        <dbReference type="ARBA" id="ARBA00005417"/>
    </source>
</evidence>
<protein>
    <submittedName>
        <fullName evidence="7">ATP-binding cassette domain-containing protein</fullName>
    </submittedName>
</protein>
<keyword evidence="2" id="KW-0813">Transport</keyword>
<dbReference type="GO" id="GO:0016887">
    <property type="term" value="F:ATP hydrolysis activity"/>
    <property type="evidence" value="ECO:0007669"/>
    <property type="project" value="InterPro"/>
</dbReference>
<dbReference type="InterPro" id="IPR003439">
    <property type="entry name" value="ABC_transporter-like_ATP-bd"/>
</dbReference>
<dbReference type="PANTHER" id="PTHR43820:SF5">
    <property type="entry name" value="HIGH-AFFINITY BRANCHED-CHAIN AMINO ACID TRANSPORT ATP-BINDING PROTEIN"/>
    <property type="match status" value="1"/>
</dbReference>
<dbReference type="GO" id="GO:0015658">
    <property type="term" value="F:branched-chain amino acid transmembrane transporter activity"/>
    <property type="evidence" value="ECO:0007669"/>
    <property type="project" value="TreeGrafter"/>
</dbReference>
<evidence type="ECO:0000256" key="2">
    <source>
        <dbReference type="ARBA" id="ARBA00022448"/>
    </source>
</evidence>
<keyword evidence="4 7" id="KW-0067">ATP-binding</keyword>
<evidence type="ECO:0000256" key="5">
    <source>
        <dbReference type="ARBA" id="ARBA00022970"/>
    </source>
</evidence>
<keyword evidence="3" id="KW-0547">Nucleotide-binding</keyword>
<dbReference type="AlphaFoldDB" id="A0A3R9GXB4"/>